<reference evidence="2 4" key="1">
    <citation type="submission" date="2008-03" db="EMBL/GenBank/DDBJ databases">
        <title>Annotation of Ixodes scapularis.</title>
        <authorList>
            <consortium name="Ixodes scapularis Genome Project Consortium"/>
            <person name="Caler E."/>
            <person name="Hannick L.I."/>
            <person name="Bidwell S."/>
            <person name="Joardar V."/>
            <person name="Thiagarajan M."/>
            <person name="Amedeo P."/>
            <person name="Galinsky K.J."/>
            <person name="Schobel S."/>
            <person name="Inman J."/>
            <person name="Hostetler J."/>
            <person name="Miller J."/>
            <person name="Hammond M."/>
            <person name="Megy K."/>
            <person name="Lawson D."/>
            <person name="Kodira C."/>
            <person name="Sutton G."/>
            <person name="Meyer J."/>
            <person name="Hill C.A."/>
            <person name="Birren B."/>
            <person name="Nene V."/>
            <person name="Collins F."/>
            <person name="Alarcon-Chaidez F."/>
            <person name="Wikel S."/>
            <person name="Strausberg R."/>
        </authorList>
    </citation>
    <scope>NUCLEOTIDE SEQUENCE [LARGE SCALE GENOMIC DNA]</scope>
    <source>
        <strain evidence="4">Wikel</strain>
        <strain evidence="2">Wikel colony</strain>
    </source>
</reference>
<evidence type="ECO:0000256" key="1">
    <source>
        <dbReference type="SAM" id="MobiDB-lite"/>
    </source>
</evidence>
<feature type="non-terminal residue" evidence="2">
    <location>
        <position position="1"/>
    </location>
</feature>
<dbReference type="EMBL" id="ABJB010545426">
    <property type="status" value="NOT_ANNOTATED_CDS"/>
    <property type="molecule type" value="Genomic_DNA"/>
</dbReference>
<keyword evidence="4" id="KW-1185">Reference proteome</keyword>
<feature type="compositionally biased region" description="Polar residues" evidence="1">
    <location>
        <begin position="57"/>
        <end position="71"/>
    </location>
</feature>
<feature type="non-terminal residue" evidence="2">
    <location>
        <position position="83"/>
    </location>
</feature>
<protein>
    <submittedName>
        <fullName evidence="2 3">Uncharacterized protein</fullName>
    </submittedName>
</protein>
<reference evidence="3" key="2">
    <citation type="submission" date="2020-05" db="UniProtKB">
        <authorList>
            <consortium name="EnsemblMetazoa"/>
        </authorList>
    </citation>
    <scope>IDENTIFICATION</scope>
    <source>
        <strain evidence="3">wikel</strain>
    </source>
</reference>
<evidence type="ECO:0000313" key="4">
    <source>
        <dbReference type="Proteomes" id="UP000001555"/>
    </source>
</evidence>
<dbReference type="InParanoid" id="B7PV99"/>
<sequence>RSDPSPPFPPPPPYNYEWHRRSCGYEHPVRCLKCYMRAKADVALRASGNDHPRRQTGETTNTLAPLRTTENCPPPPPSFTARQ</sequence>
<dbReference type="EMBL" id="DS798309">
    <property type="protein sequence ID" value="EEC10521.1"/>
    <property type="molecule type" value="Genomic_DNA"/>
</dbReference>
<dbReference type="AlphaFoldDB" id="B7PV99"/>
<dbReference type="EnsemblMetazoa" id="ISCW006928-RA">
    <property type="protein sequence ID" value="ISCW006928-PA"/>
    <property type="gene ID" value="ISCW006928"/>
</dbReference>
<name>B7PV99_IXOSC</name>
<feature type="compositionally biased region" description="Basic and acidic residues" evidence="1">
    <location>
        <begin position="46"/>
        <end position="56"/>
    </location>
</feature>
<evidence type="ECO:0000313" key="2">
    <source>
        <dbReference type="EMBL" id="EEC10521.1"/>
    </source>
</evidence>
<feature type="compositionally biased region" description="Pro residues" evidence="1">
    <location>
        <begin position="72"/>
        <end position="83"/>
    </location>
</feature>
<dbReference type="VEuPathDB" id="VectorBase:ISCW006928"/>
<accession>B7PV99</accession>
<gene>
    <name evidence="2" type="ORF">IscW_ISCW006928</name>
</gene>
<evidence type="ECO:0000313" key="3">
    <source>
        <dbReference type="EnsemblMetazoa" id="ISCW006928-PA"/>
    </source>
</evidence>
<dbReference type="Proteomes" id="UP000001555">
    <property type="component" value="Unassembled WGS sequence"/>
</dbReference>
<feature type="region of interest" description="Disordered" evidence="1">
    <location>
        <begin position="46"/>
        <end position="83"/>
    </location>
</feature>
<dbReference type="HOGENOM" id="CLU_2549482_0_0_1"/>
<proteinExistence type="predicted"/>
<organism>
    <name type="scientific">Ixodes scapularis</name>
    <name type="common">Black-legged tick</name>
    <name type="synonym">Deer tick</name>
    <dbReference type="NCBI Taxonomy" id="6945"/>
    <lineage>
        <taxon>Eukaryota</taxon>
        <taxon>Metazoa</taxon>
        <taxon>Ecdysozoa</taxon>
        <taxon>Arthropoda</taxon>
        <taxon>Chelicerata</taxon>
        <taxon>Arachnida</taxon>
        <taxon>Acari</taxon>
        <taxon>Parasitiformes</taxon>
        <taxon>Ixodida</taxon>
        <taxon>Ixodoidea</taxon>
        <taxon>Ixodidae</taxon>
        <taxon>Ixodinae</taxon>
        <taxon>Ixodes</taxon>
    </lineage>
</organism>
<dbReference type="PaxDb" id="6945-B7PV99"/>